<feature type="region of interest" description="Disordered" evidence="1">
    <location>
        <begin position="28"/>
        <end position="52"/>
    </location>
</feature>
<accession>A0ABQ8KL91</accession>
<evidence type="ECO:0000313" key="2">
    <source>
        <dbReference type="EMBL" id="KAH9839089.1"/>
    </source>
</evidence>
<evidence type="ECO:0000256" key="1">
    <source>
        <dbReference type="SAM" id="MobiDB-lite"/>
    </source>
</evidence>
<dbReference type="Proteomes" id="UP000814176">
    <property type="component" value="Unassembled WGS sequence"/>
</dbReference>
<protein>
    <submittedName>
        <fullName evidence="2">Uncharacterized protein</fullName>
    </submittedName>
</protein>
<reference evidence="2 3" key="1">
    <citation type="journal article" date="2021" name="Environ. Microbiol.">
        <title>Gene family expansions and transcriptome signatures uncover fungal adaptations to wood decay.</title>
        <authorList>
            <person name="Hage H."/>
            <person name="Miyauchi S."/>
            <person name="Viragh M."/>
            <person name="Drula E."/>
            <person name="Min B."/>
            <person name="Chaduli D."/>
            <person name="Navarro D."/>
            <person name="Favel A."/>
            <person name="Norest M."/>
            <person name="Lesage-Meessen L."/>
            <person name="Balint B."/>
            <person name="Merenyi Z."/>
            <person name="de Eugenio L."/>
            <person name="Morin E."/>
            <person name="Martinez A.T."/>
            <person name="Baldrian P."/>
            <person name="Stursova M."/>
            <person name="Martinez M.J."/>
            <person name="Novotny C."/>
            <person name="Magnuson J.K."/>
            <person name="Spatafora J.W."/>
            <person name="Maurice S."/>
            <person name="Pangilinan J."/>
            <person name="Andreopoulos W."/>
            <person name="LaButti K."/>
            <person name="Hundley H."/>
            <person name="Na H."/>
            <person name="Kuo A."/>
            <person name="Barry K."/>
            <person name="Lipzen A."/>
            <person name="Henrissat B."/>
            <person name="Riley R."/>
            <person name="Ahrendt S."/>
            <person name="Nagy L.G."/>
            <person name="Grigoriev I.V."/>
            <person name="Martin F."/>
            <person name="Rosso M.N."/>
        </authorList>
    </citation>
    <scope>NUCLEOTIDE SEQUENCE [LARGE SCALE GENOMIC DNA]</scope>
    <source>
        <strain evidence="2 3">CIRM-BRFM 1785</strain>
    </source>
</reference>
<gene>
    <name evidence="2" type="ORF">C8Q71DRAFT_495007</name>
</gene>
<feature type="compositionally biased region" description="Polar residues" evidence="1">
    <location>
        <begin position="34"/>
        <end position="50"/>
    </location>
</feature>
<name>A0ABQ8KL91_9APHY</name>
<keyword evidence="3" id="KW-1185">Reference proteome</keyword>
<proteinExistence type="predicted"/>
<dbReference type="EMBL" id="JADCUA010000006">
    <property type="protein sequence ID" value="KAH9839089.1"/>
    <property type="molecule type" value="Genomic_DNA"/>
</dbReference>
<evidence type="ECO:0000313" key="3">
    <source>
        <dbReference type="Proteomes" id="UP000814176"/>
    </source>
</evidence>
<organism evidence="2 3">
    <name type="scientific">Rhodofomes roseus</name>
    <dbReference type="NCBI Taxonomy" id="34475"/>
    <lineage>
        <taxon>Eukaryota</taxon>
        <taxon>Fungi</taxon>
        <taxon>Dikarya</taxon>
        <taxon>Basidiomycota</taxon>
        <taxon>Agaricomycotina</taxon>
        <taxon>Agaricomycetes</taxon>
        <taxon>Polyporales</taxon>
        <taxon>Rhodofomes</taxon>
    </lineage>
</organism>
<dbReference type="RefSeq" id="XP_047780844.1">
    <property type="nucleotide sequence ID" value="XM_047918919.1"/>
</dbReference>
<dbReference type="GeneID" id="71999651"/>
<comment type="caution">
    <text evidence="2">The sequence shown here is derived from an EMBL/GenBank/DDBJ whole genome shotgun (WGS) entry which is preliminary data.</text>
</comment>
<sequence length="234" mass="26140">MLPCRNAHPTLIFADASQATEATLHQRHGFPATPSANTEQARTSTSAETQRTLRTTHRRRLMALRPLAIASSANMLLYHRSRSPSAPVQPSLRARPTRTLRYACEARSPWPGCLFGRRVRRRGLWVRPIWGCSPSAHHDLAHATAMASCLSRCSCYSTYWLPCAKFCSVVWGRRRCERRSPCGELASAPVDRLRVVVCPNDSVFSKFSTGHLCVVYVMRYLSSQAIGANGESLR</sequence>